<dbReference type="GO" id="GO:0000977">
    <property type="term" value="F:RNA polymerase II transcription regulatory region sequence-specific DNA binding"/>
    <property type="evidence" value="ECO:0007669"/>
    <property type="project" value="TreeGrafter"/>
</dbReference>
<feature type="domain" description="RING-type" evidence="7">
    <location>
        <begin position="758"/>
        <end position="797"/>
    </location>
</feature>
<dbReference type="SMART" id="SM00184">
    <property type="entry name" value="RING"/>
    <property type="match status" value="1"/>
</dbReference>
<dbReference type="PROSITE" id="PS50089">
    <property type="entry name" value="ZF_RING_2"/>
    <property type="match status" value="1"/>
</dbReference>
<feature type="compositionally biased region" description="Polar residues" evidence="6">
    <location>
        <begin position="417"/>
        <end position="462"/>
    </location>
</feature>
<dbReference type="OrthoDB" id="6105938at2759"/>
<evidence type="ECO:0000313" key="10">
    <source>
        <dbReference type="Proteomes" id="UP000076154"/>
    </source>
</evidence>
<dbReference type="InterPro" id="IPR017907">
    <property type="entry name" value="Znf_RING_CS"/>
</dbReference>
<comment type="caution">
    <text evidence="9">The sequence shown here is derived from an EMBL/GenBank/DDBJ whole genome shotgun (WGS) entry which is preliminary data.</text>
</comment>
<sequence>MPVCLHCDRKFSSKEALHQHIKSSSVLHPYCTPCDRRFISQVACDAHMAAKHPPTFDCTLCNRSFSVPFALEDHFRGSNAHPNCGKCGRGFKETAERDEHHRATHPQVSCAPCGGIILYEDALEDHYLQAQAHPKCEQCNRGFKDNASRTEHEVSSHPKLECSPCERQFDTAQALQNHYVASENHPECTLCGQGFKDDDEHCEHMKSHPSPPRIQVETDLGVTDSNSLLSPPLRMKPQLSPLQSEPETDLGVAPSAYPLSPIRPSLGPRRLQDLVKFSPSREEAAPSPILTLQMNYASPIKDVPTPFFSPVSLPPPGKTVAEAWTARQNIQASSVSRLPQKHLEASMLPRSSPLYALPQPSGLSSRNEVDLKQGSLTYYNSHQRASDTPNQYLHTSGSSETSSSSILNNDRWMRQDVPSSSREQVANRLSSATESWRTQGRPSIAVSQYSDAQPTGRLSTSLKYGPPSLRALNSSRFSTSSTKTPLGSLATQDLARATVNWHELMGADLHRELDKKSSISDDISSTQAVDTPIRGFTPLESVSYPPDFESLSSANSLSLPGSSFSPWHAETPEVASPTRTSYPNSHKAASHSSSESTSDNSQSPMVSSPFGLAPLPEISPLATTPVDVPFALGNRTDTVEASESSLHLALETRLPESPSVASLTLTSSQLEKSQTTSPGDTTWENPYEVDILSLKLPESPVSEHATPIDRPSMILEVDGNEPEELTTQPAAVIVYPESNETEEPPNVLTPAPSYRMHCRICRSDPCENLTATMCGHIFCYKCITDAVIESPRCPVCSTPTLLYCLFRIDLTA</sequence>
<dbReference type="Pfam" id="PF00097">
    <property type="entry name" value="zf-C3HC4"/>
    <property type="match status" value="1"/>
</dbReference>
<dbReference type="PROSITE" id="PS50157">
    <property type="entry name" value="ZINC_FINGER_C2H2_2"/>
    <property type="match status" value="3"/>
</dbReference>
<dbReference type="Gene3D" id="3.30.160.60">
    <property type="entry name" value="Classic Zinc Finger"/>
    <property type="match status" value="1"/>
</dbReference>
<dbReference type="InterPro" id="IPR018957">
    <property type="entry name" value="Znf_C3HC4_RING-type"/>
</dbReference>
<accession>A0A369KCA1</accession>
<keyword evidence="2" id="KW-0677">Repeat</keyword>
<dbReference type="PROSITE" id="PS00028">
    <property type="entry name" value="ZINC_FINGER_C2H2_1"/>
    <property type="match status" value="3"/>
</dbReference>
<feature type="domain" description="C2H2-type" evidence="8">
    <location>
        <begin position="56"/>
        <end position="81"/>
    </location>
</feature>
<evidence type="ECO:0000259" key="8">
    <source>
        <dbReference type="PROSITE" id="PS50157"/>
    </source>
</evidence>
<evidence type="ECO:0000256" key="1">
    <source>
        <dbReference type="ARBA" id="ARBA00022723"/>
    </source>
</evidence>
<evidence type="ECO:0000256" key="2">
    <source>
        <dbReference type="ARBA" id="ARBA00022737"/>
    </source>
</evidence>
<proteinExistence type="predicted"/>
<feature type="compositionally biased region" description="Polar residues" evidence="6">
    <location>
        <begin position="659"/>
        <end position="684"/>
    </location>
</feature>
<dbReference type="GO" id="GO:0000981">
    <property type="term" value="F:DNA-binding transcription factor activity, RNA polymerase II-specific"/>
    <property type="evidence" value="ECO:0007669"/>
    <property type="project" value="TreeGrafter"/>
</dbReference>
<dbReference type="InterPro" id="IPR013087">
    <property type="entry name" value="Znf_C2H2_type"/>
</dbReference>
<gene>
    <name evidence="9" type="primary">su(Hw)</name>
    <name evidence="9" type="ORF">Hypma_007250</name>
</gene>
<feature type="region of interest" description="Disordered" evidence="6">
    <location>
        <begin position="652"/>
        <end position="684"/>
    </location>
</feature>
<feature type="region of interest" description="Disordered" evidence="6">
    <location>
        <begin position="224"/>
        <end position="265"/>
    </location>
</feature>
<dbReference type="PROSITE" id="PS00518">
    <property type="entry name" value="ZF_RING_1"/>
    <property type="match status" value="1"/>
</dbReference>
<dbReference type="GO" id="GO:0008270">
    <property type="term" value="F:zinc ion binding"/>
    <property type="evidence" value="ECO:0007669"/>
    <property type="project" value="UniProtKB-KW"/>
</dbReference>
<name>A0A369KCA1_HYPMA</name>
<dbReference type="Proteomes" id="UP000076154">
    <property type="component" value="Unassembled WGS sequence"/>
</dbReference>
<keyword evidence="4" id="KW-0862">Zinc</keyword>
<dbReference type="Gene3D" id="3.30.40.10">
    <property type="entry name" value="Zinc/RING finger domain, C3HC4 (zinc finger)"/>
    <property type="match status" value="1"/>
</dbReference>
<reference evidence="9" key="1">
    <citation type="submission" date="2018-04" db="EMBL/GenBank/DDBJ databases">
        <title>Whole genome sequencing of Hypsizygus marmoreus.</title>
        <authorList>
            <person name="Choi I.-G."/>
            <person name="Min B."/>
            <person name="Kim J.-G."/>
            <person name="Kim S."/>
            <person name="Oh Y.-L."/>
            <person name="Kong W.-S."/>
            <person name="Park H."/>
            <person name="Jeong J."/>
            <person name="Song E.-S."/>
        </authorList>
    </citation>
    <scope>NUCLEOTIDE SEQUENCE [LARGE SCALE GENOMIC DNA]</scope>
    <source>
        <strain evidence="9">51987-8</strain>
    </source>
</reference>
<keyword evidence="10" id="KW-1185">Reference proteome</keyword>
<evidence type="ECO:0000256" key="3">
    <source>
        <dbReference type="ARBA" id="ARBA00022771"/>
    </source>
</evidence>
<feature type="compositionally biased region" description="Low complexity" evidence="6">
    <location>
        <begin position="584"/>
        <end position="603"/>
    </location>
</feature>
<dbReference type="PANTHER" id="PTHR24379">
    <property type="entry name" value="KRAB AND ZINC FINGER DOMAIN-CONTAINING"/>
    <property type="match status" value="1"/>
</dbReference>
<dbReference type="InParanoid" id="A0A369KCA1"/>
<dbReference type="STRING" id="39966.A0A369KCA1"/>
<protein>
    <submittedName>
        <fullName evidence="9">Protein suppressor of hairy wing</fullName>
    </submittedName>
</protein>
<dbReference type="Pfam" id="PF12171">
    <property type="entry name" value="zf-C2H2_jaz"/>
    <property type="match status" value="1"/>
</dbReference>
<feature type="domain" description="C2H2-type" evidence="8">
    <location>
        <begin position="82"/>
        <end position="105"/>
    </location>
</feature>
<dbReference type="InterPro" id="IPR013083">
    <property type="entry name" value="Znf_RING/FYVE/PHD"/>
</dbReference>
<dbReference type="AlphaFoldDB" id="A0A369KCA1"/>
<evidence type="ECO:0000259" key="7">
    <source>
        <dbReference type="PROSITE" id="PS50089"/>
    </source>
</evidence>
<feature type="compositionally biased region" description="Polar residues" evidence="6">
    <location>
        <begin position="382"/>
        <end position="394"/>
    </location>
</feature>
<keyword evidence="1" id="KW-0479">Metal-binding</keyword>
<feature type="region of interest" description="Disordered" evidence="6">
    <location>
        <begin position="568"/>
        <end position="611"/>
    </location>
</feature>
<feature type="region of interest" description="Disordered" evidence="6">
    <location>
        <begin position="382"/>
        <end position="464"/>
    </location>
</feature>
<evidence type="ECO:0000256" key="6">
    <source>
        <dbReference type="SAM" id="MobiDB-lite"/>
    </source>
</evidence>
<dbReference type="SMART" id="SM00355">
    <property type="entry name" value="ZnF_C2H2"/>
    <property type="match status" value="7"/>
</dbReference>
<dbReference type="InterPro" id="IPR022755">
    <property type="entry name" value="Znf_C2H2_jaz"/>
</dbReference>
<dbReference type="SUPFAM" id="SSF57850">
    <property type="entry name" value="RING/U-box"/>
    <property type="match status" value="1"/>
</dbReference>
<evidence type="ECO:0000256" key="5">
    <source>
        <dbReference type="PROSITE-ProRule" id="PRU00042"/>
    </source>
</evidence>
<organism evidence="9 10">
    <name type="scientific">Hypsizygus marmoreus</name>
    <name type="common">White beech mushroom</name>
    <name type="synonym">Agaricus marmoreus</name>
    <dbReference type="NCBI Taxonomy" id="39966"/>
    <lineage>
        <taxon>Eukaryota</taxon>
        <taxon>Fungi</taxon>
        <taxon>Dikarya</taxon>
        <taxon>Basidiomycota</taxon>
        <taxon>Agaricomycotina</taxon>
        <taxon>Agaricomycetes</taxon>
        <taxon>Agaricomycetidae</taxon>
        <taxon>Agaricales</taxon>
        <taxon>Tricholomatineae</taxon>
        <taxon>Lyophyllaceae</taxon>
        <taxon>Hypsizygus</taxon>
    </lineage>
</organism>
<evidence type="ECO:0000256" key="4">
    <source>
        <dbReference type="ARBA" id="ARBA00022833"/>
    </source>
</evidence>
<dbReference type="EMBL" id="LUEZ02000005">
    <property type="protein sequence ID" value="RDB30497.1"/>
    <property type="molecule type" value="Genomic_DNA"/>
</dbReference>
<dbReference type="PANTHER" id="PTHR24379:SF127">
    <property type="entry name" value="BLOODY FINGERS-RELATED"/>
    <property type="match status" value="1"/>
</dbReference>
<feature type="compositionally biased region" description="Low complexity" evidence="6">
    <location>
        <begin position="395"/>
        <end position="405"/>
    </location>
</feature>
<keyword evidence="3 5" id="KW-0863">Zinc-finger</keyword>
<evidence type="ECO:0000313" key="9">
    <source>
        <dbReference type="EMBL" id="RDB30497.1"/>
    </source>
</evidence>
<feature type="domain" description="C2H2-type" evidence="8">
    <location>
        <begin position="2"/>
        <end position="33"/>
    </location>
</feature>
<dbReference type="GO" id="GO:0005634">
    <property type="term" value="C:nucleus"/>
    <property type="evidence" value="ECO:0007669"/>
    <property type="project" value="TreeGrafter"/>
</dbReference>
<dbReference type="InterPro" id="IPR001841">
    <property type="entry name" value="Znf_RING"/>
</dbReference>